<dbReference type="InterPro" id="IPR036250">
    <property type="entry name" value="AcylCo_DH-like_C"/>
</dbReference>
<keyword evidence="6 11" id="KW-0560">Oxidoreductase</keyword>
<evidence type="ECO:0000259" key="12">
    <source>
        <dbReference type="Pfam" id="PF00441"/>
    </source>
</evidence>
<evidence type="ECO:0000259" key="13">
    <source>
        <dbReference type="Pfam" id="PF02770"/>
    </source>
</evidence>
<proteinExistence type="inferred from homology"/>
<evidence type="ECO:0000313" key="16">
    <source>
        <dbReference type="EMBL" id="SMD09749.1"/>
    </source>
</evidence>
<dbReference type="GO" id="GO:0005886">
    <property type="term" value="C:plasma membrane"/>
    <property type="evidence" value="ECO:0007669"/>
    <property type="project" value="TreeGrafter"/>
</dbReference>
<feature type="domain" description="Acetyl-CoA dehydrogenase-like C-terminal" evidence="15">
    <location>
        <begin position="470"/>
        <end position="590"/>
    </location>
</feature>
<evidence type="ECO:0000256" key="11">
    <source>
        <dbReference type="RuleBase" id="RU362125"/>
    </source>
</evidence>
<comment type="subunit">
    <text evidence="3">Homotetramer.</text>
</comment>
<evidence type="ECO:0000256" key="6">
    <source>
        <dbReference type="ARBA" id="ARBA00023002"/>
    </source>
</evidence>
<dbReference type="InterPro" id="IPR025878">
    <property type="entry name" value="Acyl-CoA_dh-like_C_dom"/>
</dbReference>
<evidence type="ECO:0000256" key="9">
    <source>
        <dbReference type="ARBA" id="ARBA00066694"/>
    </source>
</evidence>
<evidence type="ECO:0000259" key="14">
    <source>
        <dbReference type="Pfam" id="PF02771"/>
    </source>
</evidence>
<evidence type="ECO:0000259" key="15">
    <source>
        <dbReference type="Pfam" id="PF12806"/>
    </source>
</evidence>
<dbReference type="InterPro" id="IPR009075">
    <property type="entry name" value="AcylCo_DH/oxidase_C"/>
</dbReference>
<comment type="function">
    <text evidence="8">Involved in the assimilation of dimethylsulphoniopropionate (DMSP), an important compound in the fixation of carbon in marine phytoplankton, by mediating the conversion of 3-(methylthio)propanoyl-CoA (MMPA-CoA) to 3-(methylthio)acryloyl-CoA (MTA-CoA).</text>
</comment>
<gene>
    <name evidence="16" type="ORF">SAMN02746065_1339</name>
</gene>
<dbReference type="GO" id="GO:0050660">
    <property type="term" value="F:flavin adenine dinucleotide binding"/>
    <property type="evidence" value="ECO:0007669"/>
    <property type="project" value="InterPro"/>
</dbReference>
<keyword evidence="5 11" id="KW-0274">FAD</keyword>
<keyword evidence="4 11" id="KW-0285">Flavoprotein</keyword>
<dbReference type="EMBL" id="FWXY01000033">
    <property type="protein sequence ID" value="SMD09749.1"/>
    <property type="molecule type" value="Genomic_DNA"/>
</dbReference>
<dbReference type="Gene3D" id="1.10.540.10">
    <property type="entry name" value="Acyl-CoA dehydrogenase/oxidase, N-terminal domain"/>
    <property type="match status" value="1"/>
</dbReference>
<feature type="domain" description="Acyl-CoA dehydrogenase/oxidase N-terminal" evidence="14">
    <location>
        <begin position="41"/>
        <end position="157"/>
    </location>
</feature>
<dbReference type="Pfam" id="PF02770">
    <property type="entry name" value="Acyl-CoA_dh_M"/>
    <property type="match status" value="1"/>
</dbReference>
<dbReference type="Gene3D" id="1.20.140.10">
    <property type="entry name" value="Butyryl-CoA Dehydrogenase, subunit A, domain 3"/>
    <property type="match status" value="1"/>
</dbReference>
<dbReference type="STRING" id="1121400.SAMN02746065_1339"/>
<dbReference type="InterPro" id="IPR046373">
    <property type="entry name" value="Acyl-CoA_Oxase/DH_mid-dom_sf"/>
</dbReference>
<dbReference type="Proteomes" id="UP000192418">
    <property type="component" value="Unassembled WGS sequence"/>
</dbReference>
<evidence type="ECO:0000256" key="10">
    <source>
        <dbReference type="ARBA" id="ARBA00069043"/>
    </source>
</evidence>
<dbReference type="Pfam" id="PF00441">
    <property type="entry name" value="Acyl-CoA_dh_1"/>
    <property type="match status" value="1"/>
</dbReference>
<protein>
    <recommendedName>
        <fullName evidence="10">3-methylmercaptopropionyl-CoA dehydrogenase</fullName>
        <ecNumber evidence="9">1.3.99.41</ecNumber>
    </recommendedName>
</protein>
<dbReference type="AlphaFoldDB" id="A0A1W2EJ52"/>
<dbReference type="SUPFAM" id="SSF56645">
    <property type="entry name" value="Acyl-CoA dehydrogenase NM domain-like"/>
    <property type="match status" value="1"/>
</dbReference>
<dbReference type="Pfam" id="PF02771">
    <property type="entry name" value="Acyl-CoA_dh_N"/>
    <property type="match status" value="1"/>
</dbReference>
<dbReference type="RefSeq" id="WP_084071591.1">
    <property type="nucleotide sequence ID" value="NZ_FWXY01000033.1"/>
</dbReference>
<dbReference type="Pfam" id="PF12806">
    <property type="entry name" value="Acyl-CoA_dh_C"/>
    <property type="match status" value="1"/>
</dbReference>
<organism evidence="16 17">
    <name type="scientific">Desulfocicer vacuolatum DSM 3385</name>
    <dbReference type="NCBI Taxonomy" id="1121400"/>
    <lineage>
        <taxon>Bacteria</taxon>
        <taxon>Pseudomonadati</taxon>
        <taxon>Thermodesulfobacteriota</taxon>
        <taxon>Desulfobacteria</taxon>
        <taxon>Desulfobacterales</taxon>
        <taxon>Desulfobacteraceae</taxon>
        <taxon>Desulfocicer</taxon>
    </lineage>
</organism>
<evidence type="ECO:0000313" key="17">
    <source>
        <dbReference type="Proteomes" id="UP000192418"/>
    </source>
</evidence>
<accession>A0A1W2EJ52</accession>
<evidence type="ECO:0000256" key="2">
    <source>
        <dbReference type="ARBA" id="ARBA00009347"/>
    </source>
</evidence>
<evidence type="ECO:0000256" key="5">
    <source>
        <dbReference type="ARBA" id="ARBA00022827"/>
    </source>
</evidence>
<dbReference type="SUPFAM" id="SSF47203">
    <property type="entry name" value="Acyl-CoA dehydrogenase C-terminal domain-like"/>
    <property type="match status" value="1"/>
</dbReference>
<feature type="domain" description="Acyl-CoA dehydrogenase/oxidase C-terminal" evidence="12">
    <location>
        <begin position="326"/>
        <end position="452"/>
    </location>
</feature>
<dbReference type="PANTHER" id="PTHR42803:SF1">
    <property type="entry name" value="BROAD-SPECIFICITY LINEAR ACYL-COA DEHYDROGENASE FADE5"/>
    <property type="match status" value="1"/>
</dbReference>
<dbReference type="GO" id="GO:0016627">
    <property type="term" value="F:oxidoreductase activity, acting on the CH-CH group of donors"/>
    <property type="evidence" value="ECO:0007669"/>
    <property type="project" value="InterPro"/>
</dbReference>
<dbReference type="InterPro" id="IPR052166">
    <property type="entry name" value="Diverse_Acyl-CoA_DH"/>
</dbReference>
<dbReference type="InterPro" id="IPR006091">
    <property type="entry name" value="Acyl-CoA_Oxase/DH_mid-dom"/>
</dbReference>
<evidence type="ECO:0000256" key="3">
    <source>
        <dbReference type="ARBA" id="ARBA00011881"/>
    </source>
</evidence>
<evidence type="ECO:0000256" key="4">
    <source>
        <dbReference type="ARBA" id="ARBA00022630"/>
    </source>
</evidence>
<dbReference type="EC" id="1.3.99.41" evidence="9"/>
<keyword evidence="17" id="KW-1185">Reference proteome</keyword>
<dbReference type="PANTHER" id="PTHR42803">
    <property type="entry name" value="ACYL-COA DEHYDROGENASE"/>
    <property type="match status" value="1"/>
</dbReference>
<dbReference type="FunFam" id="2.40.110.10:FF:000031">
    <property type="entry name" value="Acyl-CoA dehydrogenase, putative"/>
    <property type="match status" value="1"/>
</dbReference>
<evidence type="ECO:0000256" key="7">
    <source>
        <dbReference type="ARBA" id="ARBA00051388"/>
    </source>
</evidence>
<dbReference type="InterPro" id="IPR037069">
    <property type="entry name" value="AcylCoA_DH/ox_N_sf"/>
</dbReference>
<evidence type="ECO:0000256" key="8">
    <source>
        <dbReference type="ARBA" id="ARBA00058683"/>
    </source>
</evidence>
<comment type="cofactor">
    <cofactor evidence="1 11">
        <name>FAD</name>
        <dbReference type="ChEBI" id="CHEBI:57692"/>
    </cofactor>
</comment>
<evidence type="ECO:0000256" key="1">
    <source>
        <dbReference type="ARBA" id="ARBA00001974"/>
    </source>
</evidence>
<sequence>MLTKIADQRDIDFVLYEQLGIESLLTSKKYQDFNKKMFDMVLKEAKNISVKEFLPACAECDKVGVTFKDNMVTVPDCLRKPHHLLFKGEWGALTEDPEYGGQGLPFTIAQAAMEYITAANQILVSYIWLGHGAGKMIELSGTQKQKDLFVEKLYTGEWGGSMLLTEPEAGSDVGALTTSAKKMDDGTYELTGNKIFITNGEQNLTDNIIHPVLARIEGAPQGTKGISLFIVPKIWVNDDGSLGEHNDVLCTGVEEKMGLHGSPTCSLSLGSRGKCRGLLLGEANKGMEIMFHMMNEVRLEVGTQGFTSGSLAYLCALDHAKQRRQGRSIEKVGDEEAAQVPIIQHPDVRRMLLRMKSYVEGMRSLIYYTAFCMDKKELADNDEERDRQSKLVEILTPVVKAYSTEKGFDVCVEAMQVLGGYGYTREYPVEQILRDCKIASIYEGSNGIQAMDFLGRKLFGNKGKALDCLVKEMKECVAVAKEHKAIKDLATDVEKAVDKLEEICRNTMGVIMSRQMPSAFASAHPLLDVTGDVIVAWMHLWRATLAQTRLDSKDRIFYQGKITTAQFFIKTILPVAMGKLDAVTYEENPAVIMEEGAF</sequence>
<dbReference type="InterPro" id="IPR013786">
    <property type="entry name" value="AcylCoA_DH/ox_N"/>
</dbReference>
<reference evidence="16 17" key="1">
    <citation type="submission" date="2017-04" db="EMBL/GenBank/DDBJ databases">
        <authorList>
            <person name="Afonso C.L."/>
            <person name="Miller P.J."/>
            <person name="Scott M.A."/>
            <person name="Spackman E."/>
            <person name="Goraichik I."/>
            <person name="Dimitrov K.M."/>
            <person name="Suarez D.L."/>
            <person name="Swayne D.E."/>
        </authorList>
    </citation>
    <scope>NUCLEOTIDE SEQUENCE [LARGE SCALE GENOMIC DNA]</scope>
    <source>
        <strain evidence="16 17">DSM 3385</strain>
    </source>
</reference>
<name>A0A1W2EJ52_9BACT</name>
<dbReference type="InterPro" id="IPR009100">
    <property type="entry name" value="AcylCoA_DH/oxidase_NM_dom_sf"/>
</dbReference>
<dbReference type="OrthoDB" id="9765339at2"/>
<feature type="domain" description="Acyl-CoA oxidase/dehydrogenase middle" evidence="13">
    <location>
        <begin position="162"/>
        <end position="269"/>
    </location>
</feature>
<dbReference type="Gene3D" id="2.40.110.10">
    <property type="entry name" value="Butyryl-CoA Dehydrogenase, subunit A, domain 2"/>
    <property type="match status" value="1"/>
</dbReference>
<comment type="catalytic activity">
    <reaction evidence="7">
        <text>3-(methylsulfanyl)propanoyl-CoA + oxidized [electron-transfer flavoprotein] + H(+) = 3-(methylsulfanyl)acryloyl-CoA + reduced [electron-transfer flavoprotein]</text>
        <dbReference type="Rhea" id="RHEA:52612"/>
        <dbReference type="Rhea" id="RHEA-COMP:10685"/>
        <dbReference type="Rhea" id="RHEA-COMP:10686"/>
        <dbReference type="ChEBI" id="CHEBI:15378"/>
        <dbReference type="ChEBI" id="CHEBI:57692"/>
        <dbReference type="ChEBI" id="CHEBI:58307"/>
        <dbReference type="ChEBI" id="CHEBI:82815"/>
        <dbReference type="ChEBI" id="CHEBI:84994"/>
        <dbReference type="EC" id="1.3.99.41"/>
    </reaction>
    <physiologicalReaction direction="left-to-right" evidence="7">
        <dbReference type="Rhea" id="RHEA:52613"/>
    </physiologicalReaction>
</comment>
<comment type="similarity">
    <text evidence="2 11">Belongs to the acyl-CoA dehydrogenase family.</text>
</comment>